<evidence type="ECO:0000256" key="1">
    <source>
        <dbReference type="ARBA" id="ARBA00004937"/>
    </source>
</evidence>
<feature type="compositionally biased region" description="Polar residues" evidence="9">
    <location>
        <begin position="50"/>
        <end position="75"/>
    </location>
</feature>
<dbReference type="PROSITE" id="PS00069">
    <property type="entry name" value="G6P_DEHYDROGENASE"/>
    <property type="match status" value="1"/>
</dbReference>
<evidence type="ECO:0000256" key="2">
    <source>
        <dbReference type="ARBA" id="ARBA00009975"/>
    </source>
</evidence>
<comment type="function">
    <text evidence="8">Catalyzes the rate-limiting step of the oxidative pentose-phosphate pathway, which represents a route for the dissimilation of carbohydrates besides glycolysis.</text>
</comment>
<dbReference type="InterPro" id="IPR036291">
    <property type="entry name" value="NAD(P)-bd_dom_sf"/>
</dbReference>
<evidence type="ECO:0000256" key="8">
    <source>
        <dbReference type="RuleBase" id="RU362120"/>
    </source>
</evidence>
<gene>
    <name evidence="12" type="primary">PLEST010208</name>
    <name evidence="12" type="ORF">PLESTB_000007100</name>
</gene>
<dbReference type="PANTHER" id="PTHR23429:SF13">
    <property type="entry name" value="GLUCOSE-6-PHOSPHATE 1-DEHYDROGENASE 1, CHLOROPLASTIC"/>
    <property type="match status" value="1"/>
</dbReference>
<feature type="domain" description="Glucose-6-phosphate dehydrogenase C-terminal" evidence="11">
    <location>
        <begin position="291"/>
        <end position="586"/>
    </location>
</feature>
<name>A0A9W6B848_9CHLO</name>
<evidence type="ECO:0000256" key="3">
    <source>
        <dbReference type="ARBA" id="ARBA00022526"/>
    </source>
</evidence>
<dbReference type="GO" id="GO:0050661">
    <property type="term" value="F:NADP binding"/>
    <property type="evidence" value="ECO:0007669"/>
    <property type="project" value="InterPro"/>
</dbReference>
<keyword evidence="4 8" id="KW-0521">NADP</keyword>
<evidence type="ECO:0000256" key="4">
    <source>
        <dbReference type="ARBA" id="ARBA00022857"/>
    </source>
</evidence>
<dbReference type="PRINTS" id="PR00079">
    <property type="entry name" value="G6PDHDRGNASE"/>
</dbReference>
<dbReference type="GO" id="GO:0004345">
    <property type="term" value="F:glucose-6-phosphate dehydrogenase activity"/>
    <property type="evidence" value="ECO:0007669"/>
    <property type="project" value="UniProtKB-EC"/>
</dbReference>
<dbReference type="Pfam" id="PF02781">
    <property type="entry name" value="G6PD_C"/>
    <property type="match status" value="1"/>
</dbReference>
<dbReference type="InterPro" id="IPR022675">
    <property type="entry name" value="G6P_DH_C"/>
</dbReference>
<evidence type="ECO:0000259" key="10">
    <source>
        <dbReference type="Pfam" id="PF00479"/>
    </source>
</evidence>
<dbReference type="OrthoDB" id="60984at2759"/>
<evidence type="ECO:0000313" key="12">
    <source>
        <dbReference type="EMBL" id="GLC47613.1"/>
    </source>
</evidence>
<dbReference type="PANTHER" id="PTHR23429">
    <property type="entry name" value="GLUCOSE-6-PHOSPHATE 1-DEHYDROGENASE G6PD"/>
    <property type="match status" value="1"/>
</dbReference>
<dbReference type="Gene3D" id="3.30.360.10">
    <property type="entry name" value="Dihydrodipicolinate Reductase, domain 2"/>
    <property type="match status" value="1"/>
</dbReference>
<accession>A0A9W6B848</accession>
<evidence type="ECO:0000259" key="11">
    <source>
        <dbReference type="Pfam" id="PF02781"/>
    </source>
</evidence>
<reference evidence="12 13" key="1">
    <citation type="journal article" date="2023" name="Commun. Biol.">
        <title>Reorganization of the ancestral sex-determining regions during the evolution of trioecy in Pleodorina starrii.</title>
        <authorList>
            <person name="Takahashi K."/>
            <person name="Suzuki S."/>
            <person name="Kawai-Toyooka H."/>
            <person name="Yamamoto K."/>
            <person name="Hamaji T."/>
            <person name="Ootsuki R."/>
            <person name="Yamaguchi H."/>
            <person name="Kawachi M."/>
            <person name="Higashiyama T."/>
            <person name="Nozaki H."/>
        </authorList>
    </citation>
    <scope>NUCLEOTIDE SEQUENCE [LARGE SCALE GENOMIC DNA]</scope>
    <source>
        <strain evidence="12 13">NIES-4479</strain>
    </source>
</reference>
<evidence type="ECO:0000256" key="5">
    <source>
        <dbReference type="ARBA" id="ARBA00023002"/>
    </source>
</evidence>
<organism evidence="12 13">
    <name type="scientific">Pleodorina starrii</name>
    <dbReference type="NCBI Taxonomy" id="330485"/>
    <lineage>
        <taxon>Eukaryota</taxon>
        <taxon>Viridiplantae</taxon>
        <taxon>Chlorophyta</taxon>
        <taxon>core chlorophytes</taxon>
        <taxon>Chlorophyceae</taxon>
        <taxon>CS clade</taxon>
        <taxon>Chlamydomonadales</taxon>
        <taxon>Volvocaceae</taxon>
        <taxon>Pleodorina</taxon>
    </lineage>
</organism>
<evidence type="ECO:0000256" key="7">
    <source>
        <dbReference type="ARBA" id="ARBA00048749"/>
    </source>
</evidence>
<feature type="domain" description="Glucose-6-phosphate dehydrogenase NAD-binding" evidence="10">
    <location>
        <begin position="106"/>
        <end position="288"/>
    </location>
</feature>
<dbReference type="InterPro" id="IPR001282">
    <property type="entry name" value="G6P_DH"/>
</dbReference>
<feature type="region of interest" description="Disordered" evidence="9">
    <location>
        <begin position="31"/>
        <end position="75"/>
    </location>
</feature>
<keyword evidence="6 8" id="KW-0119">Carbohydrate metabolism</keyword>
<proteinExistence type="inferred from homology"/>
<keyword evidence="13" id="KW-1185">Reference proteome</keyword>
<dbReference type="NCBIfam" id="TIGR00871">
    <property type="entry name" value="zwf"/>
    <property type="match status" value="1"/>
</dbReference>
<dbReference type="FunFam" id="3.30.360.10:FF:000018">
    <property type="entry name" value="Glucose-6-phosphate 1-dehydrogenase"/>
    <property type="match status" value="1"/>
</dbReference>
<protein>
    <recommendedName>
        <fullName evidence="8">Glucose-6-phosphate 1-dehydrogenase</fullName>
        <ecNumber evidence="8">1.1.1.49</ecNumber>
    </recommendedName>
</protein>
<dbReference type="SUPFAM" id="SSF51735">
    <property type="entry name" value="NAD(P)-binding Rossmann-fold domains"/>
    <property type="match status" value="1"/>
</dbReference>
<dbReference type="InterPro" id="IPR019796">
    <property type="entry name" value="G6P_DH_AS"/>
</dbReference>
<dbReference type="SUPFAM" id="SSF55347">
    <property type="entry name" value="Glyceraldehyde-3-phosphate dehydrogenase-like, C-terminal domain"/>
    <property type="match status" value="1"/>
</dbReference>
<dbReference type="Pfam" id="PF00479">
    <property type="entry name" value="G6PD_N"/>
    <property type="match status" value="1"/>
</dbReference>
<comment type="catalytic activity">
    <reaction evidence="7 8">
        <text>D-glucose 6-phosphate + NADP(+) = 6-phospho-D-glucono-1,5-lactone + NADPH + H(+)</text>
        <dbReference type="Rhea" id="RHEA:15841"/>
        <dbReference type="ChEBI" id="CHEBI:15378"/>
        <dbReference type="ChEBI" id="CHEBI:57783"/>
        <dbReference type="ChEBI" id="CHEBI:57955"/>
        <dbReference type="ChEBI" id="CHEBI:58349"/>
        <dbReference type="ChEBI" id="CHEBI:61548"/>
        <dbReference type="EC" id="1.1.1.49"/>
    </reaction>
</comment>
<keyword evidence="3 8" id="KW-0313">Glucose metabolism</keyword>
<dbReference type="GO" id="GO:0009051">
    <property type="term" value="P:pentose-phosphate shunt, oxidative branch"/>
    <property type="evidence" value="ECO:0007669"/>
    <property type="project" value="UniProtKB-ARBA"/>
</dbReference>
<dbReference type="InterPro" id="IPR022674">
    <property type="entry name" value="G6P_DH_NAD-bd"/>
</dbReference>
<comment type="similarity">
    <text evidence="2 8">Belongs to the glucose-6-phosphate dehydrogenase family.</text>
</comment>
<dbReference type="GO" id="GO:0006006">
    <property type="term" value="P:glucose metabolic process"/>
    <property type="evidence" value="ECO:0007669"/>
    <property type="project" value="UniProtKB-KW"/>
</dbReference>
<keyword evidence="5 8" id="KW-0560">Oxidoreductase</keyword>
<sequence>MMHQLRGLCQGRLAKGSASVPVVRHQHHSGLRHALQPLPPSHRVCEESSRLTARSSLTADQQTSASTNGAGVSASSPSIYSFGNLNVEEAYDLERNDWNATSLSVVVVGASGDLAKKKIFPALFALFYEGLLPPEFHVFGFARSKLTDAEFRDVIASTLSCRISAREKCQEKQEEFLRRCFYSPGNYDSAVSFQELNRRMGEVEAASGKQRANRMFFLSIPPNVFIAAAGGAADHCSTKTGWTRVIVEKPFGRDSASSAALGRGLAAHLREDQIYRIDHYLGKELIENLTVLRFSNLVFEPLWSRQYIRNVQIVFSEDFGTEGRGGYFDQYGIMRDVIQNHLLQILALFAMEPPVSLAAEDIRNEKVKVLRSMRAVQLDDTVLGQYRSRRHGGRTLPGYLDDKTVPPGSLTPTFAACAMFINNARWDGVPFLLKAGKALHTRRAEIRVQFRHVPGNLYKHKFGPDLDSATNELVIRIQPKEAIYLKVNNKVPGLGLRLDTTRLDLQYQSAFNQKELPDAYERLLLDVVNGDKRLFIRADELEAAWELFTPLLHEIESRKIAPELYPYGSRGPVGAHYLAAKYNVRWGDLANDEPDE</sequence>
<evidence type="ECO:0000313" key="13">
    <source>
        <dbReference type="Proteomes" id="UP001165080"/>
    </source>
</evidence>
<dbReference type="EMBL" id="BRXU01000001">
    <property type="protein sequence ID" value="GLC47613.1"/>
    <property type="molecule type" value="Genomic_DNA"/>
</dbReference>
<dbReference type="Gene3D" id="3.40.50.720">
    <property type="entry name" value="NAD(P)-binding Rossmann-like Domain"/>
    <property type="match status" value="1"/>
</dbReference>
<comment type="caution">
    <text evidence="12">The sequence shown here is derived from an EMBL/GenBank/DDBJ whole genome shotgun (WGS) entry which is preliminary data.</text>
</comment>
<dbReference type="HAMAP" id="MF_00966">
    <property type="entry name" value="G6PD"/>
    <property type="match status" value="1"/>
</dbReference>
<comment type="pathway">
    <text evidence="1 8">Carbohydrate degradation; pentose phosphate pathway; D-ribulose 5-phosphate from D-glucose 6-phosphate (oxidative stage): step 1/3.</text>
</comment>
<dbReference type="EC" id="1.1.1.49" evidence="8"/>
<evidence type="ECO:0000256" key="9">
    <source>
        <dbReference type="SAM" id="MobiDB-lite"/>
    </source>
</evidence>
<dbReference type="AlphaFoldDB" id="A0A9W6B848"/>
<evidence type="ECO:0000256" key="6">
    <source>
        <dbReference type="ARBA" id="ARBA00023277"/>
    </source>
</evidence>
<dbReference type="Proteomes" id="UP001165080">
    <property type="component" value="Unassembled WGS sequence"/>
</dbReference>